<comment type="similarity">
    <text evidence="1 2">Belongs to the cytochrome P450 family.</text>
</comment>
<dbReference type="Pfam" id="PF00067">
    <property type="entry name" value="p450"/>
    <property type="match status" value="1"/>
</dbReference>
<proteinExistence type="inferred from homology"/>
<dbReference type="InterPro" id="IPR017972">
    <property type="entry name" value="Cyt_P450_CS"/>
</dbReference>
<keyword evidence="2" id="KW-0408">Iron</keyword>
<gene>
    <name evidence="3" type="ORF">KUTeg_014512</name>
</gene>
<dbReference type="InterPro" id="IPR002401">
    <property type="entry name" value="Cyt_P450_E_grp-I"/>
</dbReference>
<evidence type="ECO:0000313" key="3">
    <source>
        <dbReference type="EMBL" id="KAJ8307935.1"/>
    </source>
</evidence>
<keyword evidence="2" id="KW-0349">Heme</keyword>
<keyword evidence="2" id="KW-0503">Monooxygenase</keyword>
<name>A0ABQ9EX34_TEGGR</name>
<dbReference type="SUPFAM" id="SSF48264">
    <property type="entry name" value="Cytochrome P450"/>
    <property type="match status" value="1"/>
</dbReference>
<organism evidence="3 4">
    <name type="scientific">Tegillarca granosa</name>
    <name type="common">Malaysian cockle</name>
    <name type="synonym">Anadara granosa</name>
    <dbReference type="NCBI Taxonomy" id="220873"/>
    <lineage>
        <taxon>Eukaryota</taxon>
        <taxon>Metazoa</taxon>
        <taxon>Spiralia</taxon>
        <taxon>Lophotrochozoa</taxon>
        <taxon>Mollusca</taxon>
        <taxon>Bivalvia</taxon>
        <taxon>Autobranchia</taxon>
        <taxon>Pteriomorphia</taxon>
        <taxon>Arcoida</taxon>
        <taxon>Arcoidea</taxon>
        <taxon>Arcidae</taxon>
        <taxon>Tegillarca</taxon>
    </lineage>
</organism>
<evidence type="ECO:0000256" key="2">
    <source>
        <dbReference type="RuleBase" id="RU000461"/>
    </source>
</evidence>
<keyword evidence="2" id="KW-0479">Metal-binding</keyword>
<evidence type="ECO:0000313" key="4">
    <source>
        <dbReference type="Proteomes" id="UP001217089"/>
    </source>
</evidence>
<dbReference type="EMBL" id="JARBDR010000675">
    <property type="protein sequence ID" value="KAJ8307935.1"/>
    <property type="molecule type" value="Genomic_DNA"/>
</dbReference>
<dbReference type="PRINTS" id="PR00463">
    <property type="entry name" value="EP450I"/>
</dbReference>
<sequence length="106" mass="11935">MNQSKSSGNLFIPFGAGSRVCIGQHLAWLELRLAIGILLNKFIFKEIKETPDLKIVCGNHAVVHPDKDIQNNLYLFAKLSFHNIGSLRYQGDGYKPNHVINLTRNC</sequence>
<accession>A0ABQ9EX34</accession>
<dbReference type="Gene3D" id="1.10.630.10">
    <property type="entry name" value="Cytochrome P450"/>
    <property type="match status" value="1"/>
</dbReference>
<reference evidence="3 4" key="1">
    <citation type="submission" date="2022-12" db="EMBL/GenBank/DDBJ databases">
        <title>Chromosome-level genome of Tegillarca granosa.</title>
        <authorList>
            <person name="Kim J."/>
        </authorList>
    </citation>
    <scope>NUCLEOTIDE SEQUENCE [LARGE SCALE GENOMIC DNA]</scope>
    <source>
        <strain evidence="3">Teg-2019</strain>
        <tissue evidence="3">Adductor muscle</tissue>
    </source>
</reference>
<keyword evidence="2" id="KW-0560">Oxidoreductase</keyword>
<protein>
    <recommendedName>
        <fullName evidence="5">Cytochrome P450</fullName>
    </recommendedName>
</protein>
<dbReference type="PROSITE" id="PS00086">
    <property type="entry name" value="CYTOCHROME_P450"/>
    <property type="match status" value="1"/>
</dbReference>
<dbReference type="Proteomes" id="UP001217089">
    <property type="component" value="Unassembled WGS sequence"/>
</dbReference>
<evidence type="ECO:0008006" key="5">
    <source>
        <dbReference type="Google" id="ProtNLM"/>
    </source>
</evidence>
<comment type="caution">
    <text evidence="3">The sequence shown here is derived from an EMBL/GenBank/DDBJ whole genome shotgun (WGS) entry which is preliminary data.</text>
</comment>
<dbReference type="InterPro" id="IPR001128">
    <property type="entry name" value="Cyt_P450"/>
</dbReference>
<dbReference type="InterPro" id="IPR036396">
    <property type="entry name" value="Cyt_P450_sf"/>
</dbReference>
<keyword evidence="4" id="KW-1185">Reference proteome</keyword>
<evidence type="ECO:0000256" key="1">
    <source>
        <dbReference type="ARBA" id="ARBA00010617"/>
    </source>
</evidence>